<reference evidence="1" key="1">
    <citation type="submission" date="2021-05" db="EMBL/GenBank/DDBJ databases">
        <authorList>
            <person name="Scholz U."/>
            <person name="Mascher M."/>
            <person name="Fiebig A."/>
        </authorList>
    </citation>
    <scope>NUCLEOTIDE SEQUENCE [LARGE SCALE GENOMIC DNA]</scope>
</reference>
<accession>A0ACD5V8V3</accession>
<organism evidence="1 2">
    <name type="scientific">Avena sativa</name>
    <name type="common">Oat</name>
    <dbReference type="NCBI Taxonomy" id="4498"/>
    <lineage>
        <taxon>Eukaryota</taxon>
        <taxon>Viridiplantae</taxon>
        <taxon>Streptophyta</taxon>
        <taxon>Embryophyta</taxon>
        <taxon>Tracheophyta</taxon>
        <taxon>Spermatophyta</taxon>
        <taxon>Magnoliopsida</taxon>
        <taxon>Liliopsida</taxon>
        <taxon>Poales</taxon>
        <taxon>Poaceae</taxon>
        <taxon>BOP clade</taxon>
        <taxon>Pooideae</taxon>
        <taxon>Poodae</taxon>
        <taxon>Poeae</taxon>
        <taxon>Poeae Chloroplast Group 1 (Aveneae type)</taxon>
        <taxon>Aveninae</taxon>
        <taxon>Avena</taxon>
    </lineage>
</organism>
<dbReference type="Proteomes" id="UP001732700">
    <property type="component" value="Chromosome 2D"/>
</dbReference>
<keyword evidence="2" id="KW-1185">Reference proteome</keyword>
<dbReference type="EnsemblPlants" id="AVESA.00010b.r2.2DG0386160.1">
    <property type="protein sequence ID" value="AVESA.00010b.r2.2DG0386160.1.CDS"/>
    <property type="gene ID" value="AVESA.00010b.r2.2DG0386160"/>
</dbReference>
<name>A0ACD5V8V3_AVESA</name>
<proteinExistence type="predicted"/>
<protein>
    <submittedName>
        <fullName evidence="1">Uncharacterized protein</fullName>
    </submittedName>
</protein>
<sequence length="182" mass="21438">MWGLNIQMQLYVPKETSKSTNEDRFPICKGMESFLNDREVEVNVDMMVSKRCIEMAGVIYECDRCVDEHGDSLRFVAEDLMEVSQIDTRDWDLMKLSMVLMMIWCPEDKISSARKLVPEELLDRLMTDAPMYEDKISRNPCIELYNEIYSARKIRFEAAKVLFHLLKQAKKEYEDGSRQSRK</sequence>
<evidence type="ECO:0000313" key="1">
    <source>
        <dbReference type="EnsemblPlants" id="AVESA.00010b.r2.2DG0386160.1.CDS"/>
    </source>
</evidence>
<evidence type="ECO:0000313" key="2">
    <source>
        <dbReference type="Proteomes" id="UP001732700"/>
    </source>
</evidence>
<reference evidence="1" key="2">
    <citation type="submission" date="2025-09" db="UniProtKB">
        <authorList>
            <consortium name="EnsemblPlants"/>
        </authorList>
    </citation>
    <scope>IDENTIFICATION</scope>
</reference>